<accession>A0ABR3UBG1</accession>
<protein>
    <recommendedName>
        <fullName evidence="5">AB hydrolase-1 domain-containing protein</fullName>
    </recommendedName>
</protein>
<keyword evidence="4" id="KW-0576">Peroxisome</keyword>
<dbReference type="Gene3D" id="3.40.50.1820">
    <property type="entry name" value="alpha/beta hydrolase"/>
    <property type="match status" value="1"/>
</dbReference>
<reference evidence="6 7" key="1">
    <citation type="submission" date="2024-09" db="EMBL/GenBank/DDBJ databases">
        <title>T2T genomes of carrot and Alternaria dauci and their utility for understanding host-pathogen interaction during carrot leaf blight disease.</title>
        <authorList>
            <person name="Liu W."/>
            <person name="Xu S."/>
            <person name="Ou C."/>
            <person name="Liu X."/>
            <person name="Zhuang F."/>
            <person name="Deng X.W."/>
        </authorList>
    </citation>
    <scope>NUCLEOTIDE SEQUENCE [LARGE SCALE GENOMIC DNA]</scope>
    <source>
        <strain evidence="6 7">A2016</strain>
    </source>
</reference>
<comment type="similarity">
    <text evidence="2">Belongs to the AB hydrolase superfamily. AKT2 hydrolase family.</text>
</comment>
<organism evidence="6 7">
    <name type="scientific">Alternaria dauci</name>
    <dbReference type="NCBI Taxonomy" id="48095"/>
    <lineage>
        <taxon>Eukaryota</taxon>
        <taxon>Fungi</taxon>
        <taxon>Dikarya</taxon>
        <taxon>Ascomycota</taxon>
        <taxon>Pezizomycotina</taxon>
        <taxon>Dothideomycetes</taxon>
        <taxon>Pleosporomycetidae</taxon>
        <taxon>Pleosporales</taxon>
        <taxon>Pleosporineae</taxon>
        <taxon>Pleosporaceae</taxon>
        <taxon>Alternaria</taxon>
        <taxon>Alternaria sect. Porri</taxon>
    </lineage>
</organism>
<keyword evidence="3" id="KW-0843">Virulence</keyword>
<dbReference type="GeneID" id="96087558"/>
<dbReference type="InterPro" id="IPR000073">
    <property type="entry name" value="AB_hydrolase_1"/>
</dbReference>
<dbReference type="InterPro" id="IPR050266">
    <property type="entry name" value="AB_hydrolase_sf"/>
</dbReference>
<dbReference type="Proteomes" id="UP001578633">
    <property type="component" value="Chromosome 7"/>
</dbReference>
<evidence type="ECO:0000256" key="4">
    <source>
        <dbReference type="ARBA" id="ARBA00023140"/>
    </source>
</evidence>
<dbReference type="PRINTS" id="PR00412">
    <property type="entry name" value="EPOXHYDRLASE"/>
</dbReference>
<feature type="domain" description="AB hydrolase-1" evidence="5">
    <location>
        <begin position="29"/>
        <end position="275"/>
    </location>
</feature>
<gene>
    <name evidence="6" type="ORF">ACET3X_007236</name>
</gene>
<evidence type="ECO:0000313" key="6">
    <source>
        <dbReference type="EMBL" id="KAL1793815.1"/>
    </source>
</evidence>
<keyword evidence="7" id="KW-1185">Reference proteome</keyword>
<proteinExistence type="inferred from homology"/>
<evidence type="ECO:0000256" key="3">
    <source>
        <dbReference type="ARBA" id="ARBA00023026"/>
    </source>
</evidence>
<comment type="caution">
    <text evidence="6">The sequence shown here is derived from an EMBL/GenBank/DDBJ whole genome shotgun (WGS) entry which is preliminary data.</text>
</comment>
<dbReference type="PANTHER" id="PTHR43798:SF33">
    <property type="entry name" value="HYDROLASE, PUTATIVE (AFU_ORTHOLOGUE AFUA_2G14860)-RELATED"/>
    <property type="match status" value="1"/>
</dbReference>
<dbReference type="InterPro" id="IPR029058">
    <property type="entry name" value="AB_hydrolase_fold"/>
</dbReference>
<dbReference type="EMBL" id="JBHGVX010000007">
    <property type="protein sequence ID" value="KAL1793815.1"/>
    <property type="molecule type" value="Genomic_DNA"/>
</dbReference>
<sequence>MGEQKYANNGGVSIHYRKYAHHDPNAPYILFLHGFPDRETTWNDYQIPAFSRDYNILTPTLRGFLPSDVPPEVSDYTTEAYVTDIVAILQQENIASVYLIGHDLGGGLVQGFAKTFPEKVKALIIINTMIFPTFLPMISHDAKAQEWARYTIPYYTYVPGQPKNIDTLVKTIRDPSYRREIADYLDRSPLEGMFNFYKNNYPGPPYGQDLVTALNVTKENWTQRVPTMVIWGEEDDYFDPRTVDGMQGWFGLGVRLVTLPKAGHWPFRDQWKRTNQEIVSFLEIAEDIEKNIL</sequence>
<dbReference type="PRINTS" id="PR00111">
    <property type="entry name" value="ABHYDROLASE"/>
</dbReference>
<dbReference type="PANTHER" id="PTHR43798">
    <property type="entry name" value="MONOACYLGLYCEROL LIPASE"/>
    <property type="match status" value="1"/>
</dbReference>
<dbReference type="Pfam" id="PF12697">
    <property type="entry name" value="Abhydrolase_6"/>
    <property type="match status" value="1"/>
</dbReference>
<evidence type="ECO:0000313" key="7">
    <source>
        <dbReference type="Proteomes" id="UP001578633"/>
    </source>
</evidence>
<dbReference type="SUPFAM" id="SSF53474">
    <property type="entry name" value="alpha/beta-Hydrolases"/>
    <property type="match status" value="1"/>
</dbReference>
<comment type="subcellular location">
    <subcellularLocation>
        <location evidence="1">Peroxisome</location>
    </subcellularLocation>
</comment>
<dbReference type="InterPro" id="IPR000639">
    <property type="entry name" value="Epox_hydrolase-like"/>
</dbReference>
<dbReference type="RefSeq" id="XP_069304399.1">
    <property type="nucleotide sequence ID" value="XM_069453509.1"/>
</dbReference>
<evidence type="ECO:0000259" key="5">
    <source>
        <dbReference type="Pfam" id="PF12697"/>
    </source>
</evidence>
<evidence type="ECO:0000256" key="1">
    <source>
        <dbReference type="ARBA" id="ARBA00004275"/>
    </source>
</evidence>
<name>A0ABR3UBG1_9PLEO</name>
<evidence type="ECO:0000256" key="2">
    <source>
        <dbReference type="ARBA" id="ARBA00005668"/>
    </source>
</evidence>